<gene>
    <name evidence="2" type="ORF">KGM_213758</name>
</gene>
<dbReference type="KEGG" id="dpl:KGM_213758"/>
<evidence type="ECO:0000313" key="3">
    <source>
        <dbReference type="Proteomes" id="UP000007151"/>
    </source>
</evidence>
<accession>A0A212EZT2</accession>
<evidence type="ECO:0000313" key="2">
    <source>
        <dbReference type="EMBL" id="OWR47016.1"/>
    </source>
</evidence>
<evidence type="ECO:0000256" key="1">
    <source>
        <dbReference type="SAM" id="MobiDB-lite"/>
    </source>
</evidence>
<feature type="compositionally biased region" description="Low complexity" evidence="1">
    <location>
        <begin position="15"/>
        <end position="24"/>
    </location>
</feature>
<dbReference type="InParanoid" id="A0A212EZT2"/>
<feature type="region of interest" description="Disordered" evidence="1">
    <location>
        <begin position="15"/>
        <end position="58"/>
    </location>
</feature>
<dbReference type="AlphaFoldDB" id="A0A212EZT2"/>
<keyword evidence="3" id="KW-1185">Reference proteome</keyword>
<dbReference type="Proteomes" id="UP000007151">
    <property type="component" value="Unassembled WGS sequence"/>
</dbReference>
<feature type="compositionally biased region" description="Basic and acidic residues" evidence="1">
    <location>
        <begin position="25"/>
        <end position="58"/>
    </location>
</feature>
<protein>
    <submittedName>
        <fullName evidence="2">Uncharacterized protein</fullName>
    </submittedName>
</protein>
<proteinExistence type="predicted"/>
<reference evidence="2 3" key="1">
    <citation type="journal article" date="2011" name="Cell">
        <title>The monarch butterfly genome yields insights into long-distance migration.</title>
        <authorList>
            <person name="Zhan S."/>
            <person name="Merlin C."/>
            <person name="Boore J.L."/>
            <person name="Reppert S.M."/>
        </authorList>
    </citation>
    <scope>NUCLEOTIDE SEQUENCE [LARGE SCALE GENOMIC DNA]</scope>
    <source>
        <strain evidence="2">F-2</strain>
    </source>
</reference>
<organism evidence="2 3">
    <name type="scientific">Danaus plexippus plexippus</name>
    <dbReference type="NCBI Taxonomy" id="278856"/>
    <lineage>
        <taxon>Eukaryota</taxon>
        <taxon>Metazoa</taxon>
        <taxon>Ecdysozoa</taxon>
        <taxon>Arthropoda</taxon>
        <taxon>Hexapoda</taxon>
        <taxon>Insecta</taxon>
        <taxon>Pterygota</taxon>
        <taxon>Neoptera</taxon>
        <taxon>Endopterygota</taxon>
        <taxon>Lepidoptera</taxon>
        <taxon>Glossata</taxon>
        <taxon>Ditrysia</taxon>
        <taxon>Papilionoidea</taxon>
        <taxon>Nymphalidae</taxon>
        <taxon>Danainae</taxon>
        <taxon>Danaini</taxon>
        <taxon>Danaina</taxon>
        <taxon>Danaus</taxon>
        <taxon>Danaus</taxon>
    </lineage>
</organism>
<comment type="caution">
    <text evidence="2">The sequence shown here is derived from an EMBL/GenBank/DDBJ whole genome shotgun (WGS) entry which is preliminary data.</text>
</comment>
<name>A0A212EZT2_DANPL</name>
<dbReference type="EMBL" id="AGBW02011221">
    <property type="protein sequence ID" value="OWR47016.1"/>
    <property type="molecule type" value="Genomic_DNA"/>
</dbReference>
<sequence>MQFAINGVFAIQYGEETTNTTSETVSEKKEGVEPPAERRRPPRKADADNKWAHDKYNENEQVTEYTDIQTWTQ</sequence>